<proteinExistence type="predicted"/>
<dbReference type="Proteomes" id="UP000765509">
    <property type="component" value="Unassembled WGS sequence"/>
</dbReference>
<evidence type="ECO:0000313" key="3">
    <source>
        <dbReference type="EMBL" id="MBW0506361.1"/>
    </source>
</evidence>
<dbReference type="Gene3D" id="4.10.60.10">
    <property type="entry name" value="Zinc finger, CCHC-type"/>
    <property type="match status" value="1"/>
</dbReference>
<keyword evidence="4" id="KW-1185">Reference proteome</keyword>
<evidence type="ECO:0000256" key="1">
    <source>
        <dbReference type="SAM" id="MobiDB-lite"/>
    </source>
</evidence>
<dbReference type="OrthoDB" id="2507294at2759"/>
<dbReference type="GO" id="GO:0003676">
    <property type="term" value="F:nucleic acid binding"/>
    <property type="evidence" value="ECO:0007669"/>
    <property type="project" value="InterPro"/>
</dbReference>
<comment type="caution">
    <text evidence="3">The sequence shown here is derived from an EMBL/GenBank/DDBJ whole genome shotgun (WGS) entry which is preliminary data.</text>
</comment>
<feature type="compositionally biased region" description="Basic and acidic residues" evidence="1">
    <location>
        <begin position="59"/>
        <end position="73"/>
    </location>
</feature>
<feature type="domain" description="CCHC-type" evidence="2">
    <location>
        <begin position="32"/>
        <end position="44"/>
    </location>
</feature>
<evidence type="ECO:0000259" key="2">
    <source>
        <dbReference type="Pfam" id="PF00098"/>
    </source>
</evidence>
<dbReference type="AlphaFoldDB" id="A0A9Q3DTH4"/>
<gene>
    <name evidence="3" type="ORF">O181_046076</name>
</gene>
<name>A0A9Q3DTH4_9BASI</name>
<accession>A0A9Q3DTH4</accession>
<feature type="region of interest" description="Disordered" evidence="1">
    <location>
        <begin position="53"/>
        <end position="81"/>
    </location>
</feature>
<dbReference type="GO" id="GO:0008270">
    <property type="term" value="F:zinc ion binding"/>
    <property type="evidence" value="ECO:0007669"/>
    <property type="project" value="InterPro"/>
</dbReference>
<organism evidence="3 4">
    <name type="scientific">Austropuccinia psidii MF-1</name>
    <dbReference type="NCBI Taxonomy" id="1389203"/>
    <lineage>
        <taxon>Eukaryota</taxon>
        <taxon>Fungi</taxon>
        <taxon>Dikarya</taxon>
        <taxon>Basidiomycota</taxon>
        <taxon>Pucciniomycotina</taxon>
        <taxon>Pucciniomycetes</taxon>
        <taxon>Pucciniales</taxon>
        <taxon>Sphaerophragmiaceae</taxon>
        <taxon>Austropuccinia</taxon>
    </lineage>
</organism>
<sequence>MKSPNEAFINEDKPIEPLKHNITNTNEQTKFYKCGGTGHLANNCLKKAKINEILESEDQNDKEKEYDSEKNTEESETSESD</sequence>
<dbReference type="Pfam" id="PF00098">
    <property type="entry name" value="zf-CCHC"/>
    <property type="match status" value="1"/>
</dbReference>
<dbReference type="InterPro" id="IPR001878">
    <property type="entry name" value="Znf_CCHC"/>
</dbReference>
<protein>
    <recommendedName>
        <fullName evidence="2">CCHC-type domain-containing protein</fullName>
    </recommendedName>
</protein>
<evidence type="ECO:0000313" key="4">
    <source>
        <dbReference type="Proteomes" id="UP000765509"/>
    </source>
</evidence>
<reference evidence="3" key="1">
    <citation type="submission" date="2021-03" db="EMBL/GenBank/DDBJ databases">
        <title>Draft genome sequence of rust myrtle Austropuccinia psidii MF-1, a brazilian biotype.</title>
        <authorList>
            <person name="Quecine M.C."/>
            <person name="Pachon D.M.R."/>
            <person name="Bonatelli M.L."/>
            <person name="Correr F.H."/>
            <person name="Franceschini L.M."/>
            <person name="Leite T.F."/>
            <person name="Margarido G.R.A."/>
            <person name="Almeida C.A."/>
            <person name="Ferrarezi J.A."/>
            <person name="Labate C.A."/>
        </authorList>
    </citation>
    <scope>NUCLEOTIDE SEQUENCE</scope>
    <source>
        <strain evidence="3">MF-1</strain>
    </source>
</reference>
<dbReference type="EMBL" id="AVOT02019037">
    <property type="protein sequence ID" value="MBW0506361.1"/>
    <property type="molecule type" value="Genomic_DNA"/>
</dbReference>